<protein>
    <submittedName>
        <fullName evidence="1">Uncharacterized protein</fullName>
    </submittedName>
</protein>
<accession>A0AA38UGJ8</accession>
<comment type="caution">
    <text evidence="1">The sequence shown here is derived from an EMBL/GenBank/DDBJ whole genome shotgun (WGS) entry which is preliminary data.</text>
</comment>
<name>A0AA38UGJ8_9AGAR</name>
<sequence>NEPTKSLSIATSQALVLRADTHPAPNSNTVKVECRLLAQYFDVHKEQRIKETVQRMLNSNLVLRRLRHVLSVPDGEIQAVNMKTFELYYMLRFDPFRELGHPTPKNHIDYYCSLEFKPPPNNRRCFPRLELWTAFRLGPPSDSDDPVRGALGWNKQASGRHPEEKVLEYWVDYEKGKVNDVDYGYLDLKDPFGMFAHNAHQFLSSVYSLLFERRPKGMAYDEWRIPARADPLASQIRARLECVSDIHSVVGTVETMLNSASVLRHARETFPTRRIDRVTVIDVELNPNFSIEPVVSYPGPPLQPPNPEYHCCIELSYSLPAHQRKTLYATVHNIIDSAHSKRPSKGEVGEYIQHPTGGFGHSTWAKFKHGNMSTMYINLFVVQKFILYVICCQEVDITKKLGEVYYITDYLEEVDGMERKRFQRVDVQEKKPWWKRLRN</sequence>
<dbReference type="Proteomes" id="UP001163846">
    <property type="component" value="Unassembled WGS sequence"/>
</dbReference>
<evidence type="ECO:0000313" key="1">
    <source>
        <dbReference type="EMBL" id="KAJ3840331.1"/>
    </source>
</evidence>
<feature type="non-terminal residue" evidence="1">
    <location>
        <position position="1"/>
    </location>
</feature>
<gene>
    <name evidence="1" type="ORF">F5878DRAFT_674758</name>
</gene>
<keyword evidence="2" id="KW-1185">Reference proteome</keyword>
<reference evidence="1" key="1">
    <citation type="submission" date="2022-08" db="EMBL/GenBank/DDBJ databases">
        <authorList>
            <consortium name="DOE Joint Genome Institute"/>
            <person name="Min B."/>
            <person name="Riley R."/>
            <person name="Sierra-Patev S."/>
            <person name="Naranjo-Ortiz M."/>
            <person name="Looney B."/>
            <person name="Konkel Z."/>
            <person name="Slot J.C."/>
            <person name="Sakamoto Y."/>
            <person name="Steenwyk J.L."/>
            <person name="Rokas A."/>
            <person name="Carro J."/>
            <person name="Camarero S."/>
            <person name="Ferreira P."/>
            <person name="Molpeceres G."/>
            <person name="Ruiz-Duenas F.J."/>
            <person name="Serrano A."/>
            <person name="Henrissat B."/>
            <person name="Drula E."/>
            <person name="Hughes K.W."/>
            <person name="Mata J.L."/>
            <person name="Ishikawa N.K."/>
            <person name="Vargas-Isla R."/>
            <person name="Ushijima S."/>
            <person name="Smith C.A."/>
            <person name="Ahrendt S."/>
            <person name="Andreopoulos W."/>
            <person name="He G."/>
            <person name="Labutti K."/>
            <person name="Lipzen A."/>
            <person name="Ng V."/>
            <person name="Sandor L."/>
            <person name="Barry K."/>
            <person name="Martinez A.T."/>
            <person name="Xiao Y."/>
            <person name="Gibbons J.G."/>
            <person name="Terashima K."/>
            <person name="Hibbett D.S."/>
            <person name="Grigoriev I.V."/>
        </authorList>
    </citation>
    <scope>NUCLEOTIDE SEQUENCE</scope>
    <source>
        <strain evidence="1">TFB9207</strain>
    </source>
</reference>
<organism evidence="1 2">
    <name type="scientific">Lentinula raphanica</name>
    <dbReference type="NCBI Taxonomy" id="153919"/>
    <lineage>
        <taxon>Eukaryota</taxon>
        <taxon>Fungi</taxon>
        <taxon>Dikarya</taxon>
        <taxon>Basidiomycota</taxon>
        <taxon>Agaricomycotina</taxon>
        <taxon>Agaricomycetes</taxon>
        <taxon>Agaricomycetidae</taxon>
        <taxon>Agaricales</taxon>
        <taxon>Marasmiineae</taxon>
        <taxon>Omphalotaceae</taxon>
        <taxon>Lentinula</taxon>
    </lineage>
</organism>
<dbReference type="EMBL" id="MU806083">
    <property type="protein sequence ID" value="KAJ3840331.1"/>
    <property type="molecule type" value="Genomic_DNA"/>
</dbReference>
<evidence type="ECO:0000313" key="2">
    <source>
        <dbReference type="Proteomes" id="UP001163846"/>
    </source>
</evidence>
<proteinExistence type="predicted"/>
<dbReference type="AlphaFoldDB" id="A0AA38UGJ8"/>